<keyword evidence="10" id="KW-0482">Metalloprotease</keyword>
<dbReference type="GO" id="GO:0046872">
    <property type="term" value="F:metal ion binding"/>
    <property type="evidence" value="ECO:0007669"/>
    <property type="project" value="UniProtKB-KW"/>
</dbReference>
<evidence type="ECO:0000256" key="6">
    <source>
        <dbReference type="ARBA" id="ARBA00022723"/>
    </source>
</evidence>
<keyword evidence="11 12" id="KW-0472">Membrane</keyword>
<dbReference type="Proteomes" id="UP000600171">
    <property type="component" value="Unassembled WGS sequence"/>
</dbReference>
<keyword evidence="6" id="KW-0479">Metal-binding</keyword>
<gene>
    <name evidence="14" type="ORF">GCM10007359_02550</name>
</gene>
<keyword evidence="5 12" id="KW-0812">Transmembrane</keyword>
<dbReference type="AlphaFoldDB" id="A0A917MQ98"/>
<evidence type="ECO:0000313" key="15">
    <source>
        <dbReference type="Proteomes" id="UP000600171"/>
    </source>
</evidence>
<feature type="transmembrane region" description="Helical" evidence="12">
    <location>
        <begin position="182"/>
        <end position="204"/>
    </location>
</feature>
<evidence type="ECO:0000256" key="5">
    <source>
        <dbReference type="ARBA" id="ARBA00022692"/>
    </source>
</evidence>
<comment type="subcellular location">
    <subcellularLocation>
        <location evidence="2">Membrane</location>
        <topology evidence="2">Multi-pass membrane protein</topology>
    </subcellularLocation>
</comment>
<organism evidence="14 15">
    <name type="scientific">Rothia aerolata</name>
    <dbReference type="NCBI Taxonomy" id="1812262"/>
    <lineage>
        <taxon>Bacteria</taxon>
        <taxon>Bacillati</taxon>
        <taxon>Actinomycetota</taxon>
        <taxon>Actinomycetes</taxon>
        <taxon>Micrococcales</taxon>
        <taxon>Micrococcaceae</taxon>
        <taxon>Rothia</taxon>
    </lineage>
</organism>
<evidence type="ECO:0000256" key="1">
    <source>
        <dbReference type="ARBA" id="ARBA00001947"/>
    </source>
</evidence>
<evidence type="ECO:0000256" key="7">
    <source>
        <dbReference type="ARBA" id="ARBA00022801"/>
    </source>
</evidence>
<evidence type="ECO:0000313" key="14">
    <source>
        <dbReference type="EMBL" id="GGH57430.1"/>
    </source>
</evidence>
<feature type="transmembrane region" description="Helical" evidence="12">
    <location>
        <begin position="49"/>
        <end position="70"/>
    </location>
</feature>
<evidence type="ECO:0000256" key="12">
    <source>
        <dbReference type="SAM" id="Phobius"/>
    </source>
</evidence>
<comment type="caution">
    <text evidence="14">The sequence shown here is derived from an EMBL/GenBank/DDBJ whole genome shotgun (WGS) entry which is preliminary data.</text>
</comment>
<evidence type="ECO:0000259" key="13">
    <source>
        <dbReference type="Pfam" id="PF02163"/>
    </source>
</evidence>
<evidence type="ECO:0000256" key="10">
    <source>
        <dbReference type="ARBA" id="ARBA00023049"/>
    </source>
</evidence>
<dbReference type="EMBL" id="BMDC01000001">
    <property type="protein sequence ID" value="GGH57430.1"/>
    <property type="molecule type" value="Genomic_DNA"/>
</dbReference>
<feature type="transmembrane region" description="Helical" evidence="12">
    <location>
        <begin position="105"/>
        <end position="125"/>
    </location>
</feature>
<dbReference type="PANTHER" id="PTHR39188:SF3">
    <property type="entry name" value="STAGE IV SPORULATION PROTEIN FB"/>
    <property type="match status" value="1"/>
</dbReference>
<dbReference type="InterPro" id="IPR008915">
    <property type="entry name" value="Peptidase_M50"/>
</dbReference>
<evidence type="ECO:0000256" key="11">
    <source>
        <dbReference type="ARBA" id="ARBA00023136"/>
    </source>
</evidence>
<reference evidence="14 15" key="1">
    <citation type="journal article" date="2014" name="Int. J. Syst. Evol. Microbiol.">
        <title>Complete genome sequence of Corynebacterium casei LMG S-19264T (=DSM 44701T), isolated from a smear-ripened cheese.</title>
        <authorList>
            <consortium name="US DOE Joint Genome Institute (JGI-PGF)"/>
            <person name="Walter F."/>
            <person name="Albersmeier A."/>
            <person name="Kalinowski J."/>
            <person name="Ruckert C."/>
        </authorList>
    </citation>
    <scope>NUCLEOTIDE SEQUENCE [LARGE SCALE GENOMIC DNA]</scope>
    <source>
        <strain evidence="14 15">CCM 8669</strain>
    </source>
</reference>
<keyword evidence="8" id="KW-0862">Zinc</keyword>
<name>A0A917MQ98_9MICC</name>
<keyword evidence="7" id="KW-0378">Hydrolase</keyword>
<keyword evidence="15" id="KW-1185">Reference proteome</keyword>
<comment type="cofactor">
    <cofactor evidence="1">
        <name>Zn(2+)</name>
        <dbReference type="ChEBI" id="CHEBI:29105"/>
    </cofactor>
</comment>
<feature type="transmembrane region" description="Helical" evidence="12">
    <location>
        <begin position="210"/>
        <end position="228"/>
    </location>
</feature>
<proteinExistence type="inferred from homology"/>
<dbReference type="PANTHER" id="PTHR39188">
    <property type="entry name" value="MEMBRANE-ASSOCIATED ZINC METALLOPROTEASE M50B"/>
    <property type="match status" value="1"/>
</dbReference>
<evidence type="ECO:0000256" key="2">
    <source>
        <dbReference type="ARBA" id="ARBA00004141"/>
    </source>
</evidence>
<feature type="domain" description="Peptidase M50" evidence="13">
    <location>
        <begin position="140"/>
        <end position="188"/>
    </location>
</feature>
<sequence>MQNQLGVRLLTVRGVPVYLKTSWFILMGLVIVGYGLYLGRTGWMLYSEAFTISTTIAVLIALGVLVHELAHAMTGRVRKLRVEYISMTLWGGVTKLSPGSPFSSFLVSIAGPMVNALYALLLYGVGSWMEPSPVRAGLRIAVEANILISIFNMIPSYPLDGGHTLESLVTMASKRRSTGAKVTAWTGMILIPVLVLAAIFTGAWRTSAGLFLVVLVCFYLFSASQPMLKALKNQESGRDPLSARNLARPALVVDEGTPVAQVVSALDGAAPVILTRATQPVGWVPAETAELLREGNLPATSLKQLASPLAPQKISQDTLRIDMMEYFNGYLYQQLPSQLKQGYYPIAWPIIDAQGRPTGVILHRDMALRLSAEQAGRIPQG</sequence>
<evidence type="ECO:0000256" key="3">
    <source>
        <dbReference type="ARBA" id="ARBA00007931"/>
    </source>
</evidence>
<accession>A0A917MQ98</accession>
<dbReference type="GO" id="GO:0008237">
    <property type="term" value="F:metallopeptidase activity"/>
    <property type="evidence" value="ECO:0007669"/>
    <property type="project" value="UniProtKB-KW"/>
</dbReference>
<feature type="transmembrane region" description="Helical" evidence="12">
    <location>
        <begin position="17"/>
        <end position="37"/>
    </location>
</feature>
<evidence type="ECO:0000256" key="9">
    <source>
        <dbReference type="ARBA" id="ARBA00022989"/>
    </source>
</evidence>
<dbReference type="Pfam" id="PF02163">
    <property type="entry name" value="Peptidase_M50"/>
    <property type="match status" value="2"/>
</dbReference>
<evidence type="ECO:0000256" key="4">
    <source>
        <dbReference type="ARBA" id="ARBA00022670"/>
    </source>
</evidence>
<dbReference type="GO" id="GO:0016020">
    <property type="term" value="C:membrane"/>
    <property type="evidence" value="ECO:0007669"/>
    <property type="project" value="UniProtKB-SubCell"/>
</dbReference>
<keyword evidence="9 12" id="KW-1133">Transmembrane helix</keyword>
<dbReference type="GO" id="GO:0006508">
    <property type="term" value="P:proteolysis"/>
    <property type="evidence" value="ECO:0007669"/>
    <property type="project" value="UniProtKB-KW"/>
</dbReference>
<protein>
    <recommendedName>
        <fullName evidence="13">Peptidase M50 domain-containing protein</fullName>
    </recommendedName>
</protein>
<comment type="similarity">
    <text evidence="3">Belongs to the peptidase M50B family.</text>
</comment>
<keyword evidence="4" id="KW-0645">Protease</keyword>
<feature type="domain" description="Peptidase M50" evidence="13">
    <location>
        <begin position="56"/>
        <end position="127"/>
    </location>
</feature>
<evidence type="ECO:0000256" key="8">
    <source>
        <dbReference type="ARBA" id="ARBA00022833"/>
    </source>
</evidence>